<dbReference type="GO" id="GO:0016301">
    <property type="term" value="F:kinase activity"/>
    <property type="evidence" value="ECO:0007669"/>
    <property type="project" value="UniProtKB-KW"/>
</dbReference>
<dbReference type="Proteomes" id="UP000030321">
    <property type="component" value="Unassembled WGS sequence"/>
</dbReference>
<feature type="active site" description="Charge relay system" evidence="2">
    <location>
        <position position="321"/>
    </location>
</feature>
<dbReference type="SUPFAM" id="SSF53474">
    <property type="entry name" value="alpha/beta-Hydrolases"/>
    <property type="match status" value="1"/>
</dbReference>
<dbReference type="Gene3D" id="3.40.50.1820">
    <property type="entry name" value="alpha/beta hydrolase"/>
    <property type="match status" value="1"/>
</dbReference>
<dbReference type="GO" id="GO:0047372">
    <property type="term" value="F:monoacylglycerol lipase activity"/>
    <property type="evidence" value="ECO:0007669"/>
    <property type="project" value="TreeGrafter"/>
</dbReference>
<evidence type="ECO:0000313" key="4">
    <source>
        <dbReference type="EMBL" id="GAL95342.1"/>
    </source>
</evidence>
<evidence type="ECO:0000256" key="1">
    <source>
        <dbReference type="ARBA" id="ARBA00010884"/>
    </source>
</evidence>
<feature type="active site" description="Charge relay system" evidence="2">
    <location>
        <position position="157"/>
    </location>
</feature>
<dbReference type="InterPro" id="IPR029058">
    <property type="entry name" value="AB_hydrolase_fold"/>
</dbReference>
<keyword evidence="4" id="KW-0378">Hydrolase</keyword>
<evidence type="ECO:0000256" key="2">
    <source>
        <dbReference type="PIRSR" id="PIRSR005211-1"/>
    </source>
</evidence>
<name>A0A0A1VZU8_MICAE</name>
<comment type="similarity">
    <text evidence="1">Belongs to the AB hydrolase superfamily. AB hydrolase 4 family.</text>
</comment>
<gene>
    <name evidence="4" type="ORF">N44_04197</name>
</gene>
<comment type="caution">
    <text evidence="4">The sequence shown here is derived from an EMBL/GenBank/DDBJ whole genome shotgun (WGS) entry which is preliminary data.</text>
</comment>
<dbReference type="InterPro" id="IPR050960">
    <property type="entry name" value="AB_hydrolase_4_sf"/>
</dbReference>
<keyword evidence="4" id="KW-0418">Kinase</keyword>
<accession>A0A0A1VZU8</accession>
<reference evidence="5" key="1">
    <citation type="journal article" date="2015" name="Genome">
        <title>Whole Genome Sequence of the Non-Microcystin-Producing Microcystis aeruginosa Strain NIES-44.</title>
        <authorList>
            <person name="Okano K."/>
            <person name="Miyata N."/>
            <person name="Ozaki Y."/>
        </authorList>
    </citation>
    <scope>NUCLEOTIDE SEQUENCE [LARGE SCALE GENOMIC DNA]</scope>
    <source>
        <strain evidence="5">NIES-44</strain>
    </source>
</reference>
<dbReference type="PIRSF" id="PIRSF005211">
    <property type="entry name" value="Ab_hydro_YheT"/>
    <property type="match status" value="1"/>
</dbReference>
<dbReference type="GO" id="GO:0034338">
    <property type="term" value="F:short-chain carboxylesterase activity"/>
    <property type="evidence" value="ECO:0007669"/>
    <property type="project" value="TreeGrafter"/>
</dbReference>
<dbReference type="RefSeq" id="WP_045361992.1">
    <property type="nucleotide sequence ID" value="NZ_BBPA01000070.1"/>
</dbReference>
<proteinExistence type="inferred from homology"/>
<dbReference type="EMBL" id="BBPA01000070">
    <property type="protein sequence ID" value="GAL95342.1"/>
    <property type="molecule type" value="Genomic_DNA"/>
</dbReference>
<evidence type="ECO:0000313" key="5">
    <source>
        <dbReference type="Proteomes" id="UP000030321"/>
    </source>
</evidence>
<dbReference type="AlphaFoldDB" id="A0A0A1VZU8"/>
<dbReference type="InterPro" id="IPR000073">
    <property type="entry name" value="AB_hydrolase_1"/>
</dbReference>
<keyword evidence="4" id="KW-0808">Transferase</keyword>
<feature type="active site" description="Charge relay system" evidence="2">
    <location>
        <position position="290"/>
    </location>
</feature>
<dbReference type="InterPro" id="IPR012020">
    <property type="entry name" value="ABHD4"/>
</dbReference>
<dbReference type="Pfam" id="PF12697">
    <property type="entry name" value="Abhydrolase_6"/>
    <property type="match status" value="1"/>
</dbReference>
<organism evidence="4 5">
    <name type="scientific">Microcystis aeruginosa NIES-44</name>
    <dbReference type="NCBI Taxonomy" id="449439"/>
    <lineage>
        <taxon>Bacteria</taxon>
        <taxon>Bacillati</taxon>
        <taxon>Cyanobacteriota</taxon>
        <taxon>Cyanophyceae</taxon>
        <taxon>Oscillatoriophycideae</taxon>
        <taxon>Chroococcales</taxon>
        <taxon>Microcystaceae</taxon>
        <taxon>Microcystis</taxon>
    </lineage>
</organism>
<protein>
    <submittedName>
        <fullName evidence="4">Hydrolase, alpha/beta fold family functionally coupled to phosphoribulokinase</fullName>
    </submittedName>
</protein>
<sequence>MLAHPKTKTDNLTYTPPPLLKNGFAMTLYVALKARETWQNTIAIPEPVYQETIFTGADAVPIYGIVSIPPQAKGTIIGTYGITGDLDNQWFLRILGRKAVARNYAVVLFDWRAHGKTAELSPTLTSDGIYEGLDFVHIAAQAQKMGCPAPFWFTGYSLGGQLALWGIKSAENREDRGIDPVDIGGGAVICPNLDSNRSLSYLVRDPWGKHLEKAIARELRKLAKRIHKAHPDHIDPQAITRATTIAGFDRELVIKKLGFETVFDYYAASSPLPFQPYLAKPTFILYAADDPLFSPAVIPDLQAAIADNPHVDLLLTNHGGHVGYISSLSCQRQWGDSDRWWAWNRVLDWFDQKTGK</sequence>
<dbReference type="PANTHER" id="PTHR10794:SF94">
    <property type="entry name" value="ESTERASE YHET-RELATED"/>
    <property type="match status" value="1"/>
</dbReference>
<dbReference type="PANTHER" id="PTHR10794">
    <property type="entry name" value="ABHYDROLASE DOMAIN-CONTAINING PROTEIN"/>
    <property type="match status" value="1"/>
</dbReference>
<feature type="domain" description="AB hydrolase-1" evidence="3">
    <location>
        <begin position="95"/>
        <end position="325"/>
    </location>
</feature>
<evidence type="ECO:0000259" key="3">
    <source>
        <dbReference type="Pfam" id="PF12697"/>
    </source>
</evidence>